<keyword evidence="4" id="KW-0813">Transport</keyword>
<evidence type="ECO:0000256" key="6">
    <source>
        <dbReference type="ARBA" id="ARBA00022927"/>
    </source>
</evidence>
<feature type="domain" description="Flagellar assembly protein FliH/Type III secretion system HrpE" evidence="8">
    <location>
        <begin position="96"/>
        <end position="223"/>
    </location>
</feature>
<protein>
    <recommendedName>
        <fullName evidence="3">Flagellar assembly protein FliH</fullName>
    </recommendedName>
</protein>
<dbReference type="GO" id="GO:0044781">
    <property type="term" value="P:bacterial-type flagellum organization"/>
    <property type="evidence" value="ECO:0007669"/>
    <property type="project" value="UniProtKB-KW"/>
</dbReference>
<sequence length="238" mass="25928">MLANTPKNDSMSTREPCALYYFPEIPSGNAKKPKSAHCTDDFVSGPPKPSCDIASLHSIANEQQDIQAVIEEAFNNGLEQGRSESATALRENVESAVSAFNTAVAEMGHSHQQNIQLMETETVRLALAIAKKIIGYEIEHAPIVSHVVKMAMEKIADPRQLIIRLHPGDIEAVESIKSDLIPIDEGNLAVRIQADDTIQQGGCIIETQLGDVDARIDQQIKTIEALLIDQLPKPADES</sequence>
<evidence type="ECO:0000256" key="2">
    <source>
        <dbReference type="ARBA" id="ARBA00006602"/>
    </source>
</evidence>
<evidence type="ECO:0000313" key="9">
    <source>
        <dbReference type="EMBL" id="BBO88299.1"/>
    </source>
</evidence>
<evidence type="ECO:0000256" key="5">
    <source>
        <dbReference type="ARBA" id="ARBA00022795"/>
    </source>
</evidence>
<dbReference type="Proteomes" id="UP000422108">
    <property type="component" value="Chromosome"/>
</dbReference>
<organism evidence="9 10">
    <name type="scientific">Desulfosarcina ovata subsp. ovata</name>
    <dbReference type="NCBI Taxonomy" id="2752305"/>
    <lineage>
        <taxon>Bacteria</taxon>
        <taxon>Pseudomonadati</taxon>
        <taxon>Thermodesulfobacteriota</taxon>
        <taxon>Desulfobacteria</taxon>
        <taxon>Desulfobacterales</taxon>
        <taxon>Desulfosarcinaceae</taxon>
        <taxon>Desulfosarcina</taxon>
    </lineage>
</organism>
<dbReference type="InterPro" id="IPR051472">
    <property type="entry name" value="T3SS_Stator/FliH"/>
</dbReference>
<dbReference type="Pfam" id="PF02108">
    <property type="entry name" value="FliH"/>
    <property type="match status" value="1"/>
</dbReference>
<evidence type="ECO:0000313" key="10">
    <source>
        <dbReference type="Proteomes" id="UP000422108"/>
    </source>
</evidence>
<evidence type="ECO:0000256" key="7">
    <source>
        <dbReference type="ARBA" id="ARBA00023225"/>
    </source>
</evidence>
<keyword evidence="5" id="KW-1005">Bacterial flagellum biogenesis</keyword>
<dbReference type="PANTHER" id="PTHR34982">
    <property type="entry name" value="YOP PROTEINS TRANSLOCATION PROTEIN L"/>
    <property type="match status" value="1"/>
</dbReference>
<evidence type="ECO:0000256" key="3">
    <source>
        <dbReference type="ARBA" id="ARBA00016507"/>
    </source>
</evidence>
<dbReference type="GO" id="GO:0015031">
    <property type="term" value="P:protein transport"/>
    <property type="evidence" value="ECO:0007669"/>
    <property type="project" value="UniProtKB-KW"/>
</dbReference>
<evidence type="ECO:0000259" key="8">
    <source>
        <dbReference type="Pfam" id="PF02108"/>
    </source>
</evidence>
<dbReference type="PANTHER" id="PTHR34982:SF1">
    <property type="entry name" value="FLAGELLAR ASSEMBLY PROTEIN FLIH"/>
    <property type="match status" value="1"/>
</dbReference>
<evidence type="ECO:0000256" key="1">
    <source>
        <dbReference type="ARBA" id="ARBA00003041"/>
    </source>
</evidence>
<comment type="function">
    <text evidence="1">Needed for flagellar regrowth and assembly.</text>
</comment>
<keyword evidence="10" id="KW-1185">Reference proteome</keyword>
<gene>
    <name evidence="9" type="ORF">DSCOOX_14790</name>
</gene>
<dbReference type="AlphaFoldDB" id="A0A5K8A743"/>
<dbReference type="GO" id="GO:0005829">
    <property type="term" value="C:cytosol"/>
    <property type="evidence" value="ECO:0007669"/>
    <property type="project" value="TreeGrafter"/>
</dbReference>
<dbReference type="InterPro" id="IPR018035">
    <property type="entry name" value="Flagellar_FliH/T3SS_HrpE"/>
</dbReference>
<accession>A0A5K8A743</accession>
<comment type="similarity">
    <text evidence="2">Belongs to the FliH family.</text>
</comment>
<evidence type="ECO:0000256" key="4">
    <source>
        <dbReference type="ARBA" id="ARBA00022448"/>
    </source>
</evidence>
<name>A0A5K8A743_9BACT</name>
<dbReference type="EMBL" id="AP021879">
    <property type="protein sequence ID" value="BBO88299.1"/>
    <property type="molecule type" value="Genomic_DNA"/>
</dbReference>
<reference evidence="9 10" key="1">
    <citation type="submission" date="2019-11" db="EMBL/GenBank/DDBJ databases">
        <title>Comparative genomics of hydrocarbon-degrading Desulfosarcina strains.</title>
        <authorList>
            <person name="Watanabe M."/>
            <person name="Kojima H."/>
            <person name="Fukui M."/>
        </authorList>
    </citation>
    <scope>NUCLEOTIDE SEQUENCE [LARGE SCALE GENOMIC DNA]</scope>
    <source>
        <strain evidence="10">oXyS1</strain>
    </source>
</reference>
<keyword evidence="7" id="KW-1006">Bacterial flagellum protein export</keyword>
<proteinExistence type="inferred from homology"/>
<keyword evidence="6" id="KW-0653">Protein transport</keyword>